<dbReference type="AlphaFoldDB" id="A0AAE1IWI4"/>
<name>A0AAE1IWI4_9FABA</name>
<dbReference type="Proteomes" id="UP001293593">
    <property type="component" value="Unassembled WGS sequence"/>
</dbReference>
<feature type="signal peptide" evidence="1">
    <location>
        <begin position="1"/>
        <end position="32"/>
    </location>
</feature>
<keyword evidence="3" id="KW-1185">Reference proteome</keyword>
<reference evidence="2" key="1">
    <citation type="submission" date="2023-10" db="EMBL/GenBank/DDBJ databases">
        <title>Chromosome-level genome of the transformable northern wattle, Acacia crassicarpa.</title>
        <authorList>
            <person name="Massaro I."/>
            <person name="Sinha N.R."/>
            <person name="Poethig S."/>
            <person name="Leichty A.R."/>
        </authorList>
    </citation>
    <scope>NUCLEOTIDE SEQUENCE</scope>
    <source>
        <strain evidence="2">Acra3RX</strain>
        <tissue evidence="2">Leaf</tissue>
    </source>
</reference>
<feature type="chain" id="PRO_5041963835" evidence="1">
    <location>
        <begin position="33"/>
        <end position="130"/>
    </location>
</feature>
<sequence>MANSNYHFYGYNKYVAMIIFAVLLLIAQIGAGDDGGSLIMEGNKKLIVGVPKKCGSTDSFVDLKLDSTNKSKVEQARGYSIDVFNATVAFLQNISVQYVAFANEDGSCVEDYDALLDQISKRKVRNYSIL</sequence>
<gene>
    <name evidence="2" type="ORF">QN277_007201</name>
</gene>
<proteinExistence type="predicted"/>
<evidence type="ECO:0000256" key="1">
    <source>
        <dbReference type="SAM" id="SignalP"/>
    </source>
</evidence>
<organism evidence="2 3">
    <name type="scientific">Acacia crassicarpa</name>
    <name type="common">northern wattle</name>
    <dbReference type="NCBI Taxonomy" id="499986"/>
    <lineage>
        <taxon>Eukaryota</taxon>
        <taxon>Viridiplantae</taxon>
        <taxon>Streptophyta</taxon>
        <taxon>Embryophyta</taxon>
        <taxon>Tracheophyta</taxon>
        <taxon>Spermatophyta</taxon>
        <taxon>Magnoliopsida</taxon>
        <taxon>eudicotyledons</taxon>
        <taxon>Gunneridae</taxon>
        <taxon>Pentapetalae</taxon>
        <taxon>rosids</taxon>
        <taxon>fabids</taxon>
        <taxon>Fabales</taxon>
        <taxon>Fabaceae</taxon>
        <taxon>Caesalpinioideae</taxon>
        <taxon>mimosoid clade</taxon>
        <taxon>Acacieae</taxon>
        <taxon>Acacia</taxon>
    </lineage>
</organism>
<protein>
    <submittedName>
        <fullName evidence="2">Uncharacterized protein</fullName>
    </submittedName>
</protein>
<evidence type="ECO:0000313" key="2">
    <source>
        <dbReference type="EMBL" id="KAK4257638.1"/>
    </source>
</evidence>
<accession>A0AAE1IWI4</accession>
<comment type="caution">
    <text evidence="2">The sequence shown here is derived from an EMBL/GenBank/DDBJ whole genome shotgun (WGS) entry which is preliminary data.</text>
</comment>
<keyword evidence="1" id="KW-0732">Signal</keyword>
<dbReference type="EMBL" id="JAWXYG010000012">
    <property type="protein sequence ID" value="KAK4257638.1"/>
    <property type="molecule type" value="Genomic_DNA"/>
</dbReference>
<evidence type="ECO:0000313" key="3">
    <source>
        <dbReference type="Proteomes" id="UP001293593"/>
    </source>
</evidence>